<sequence length="73" mass="8247">MEPESRLPVRRPSFTAFWKRTKDAASSAVKQGTSASTSASLDWRHMQPCQHRLAWEGWPASSKWVMDVSAQSI</sequence>
<proteinExistence type="predicted"/>
<dbReference type="EMBL" id="GL629735">
    <property type="protein sequence ID" value="EFX05671.1"/>
    <property type="molecule type" value="Genomic_DNA"/>
</dbReference>
<evidence type="ECO:0000313" key="2">
    <source>
        <dbReference type="Proteomes" id="UP000007796"/>
    </source>
</evidence>
<evidence type="ECO:0000313" key="1">
    <source>
        <dbReference type="EMBL" id="EFX05671.1"/>
    </source>
</evidence>
<dbReference type="HOGENOM" id="CLU_2705038_0_0_1"/>
<dbReference type="GeneID" id="25976874"/>
<dbReference type="AlphaFoldDB" id="F0X9E3"/>
<reference evidence="1 2" key="1">
    <citation type="journal article" date="2011" name="Proc. Natl. Acad. Sci. U.S.A.">
        <title>Genome and transcriptome analyses of the mountain pine beetle-fungal symbiont Grosmannia clavigera, a lodgepole pine pathogen.</title>
        <authorList>
            <person name="DiGuistini S."/>
            <person name="Wang Y."/>
            <person name="Liao N.Y."/>
            <person name="Taylor G."/>
            <person name="Tanguay P."/>
            <person name="Feau N."/>
            <person name="Henrissat B."/>
            <person name="Chan S.K."/>
            <person name="Hesse-Orce U."/>
            <person name="Alamouti S.M."/>
            <person name="Tsui C.K.M."/>
            <person name="Docking R.T."/>
            <person name="Levasseur A."/>
            <person name="Haridas S."/>
            <person name="Robertson G."/>
            <person name="Birol I."/>
            <person name="Holt R.A."/>
            <person name="Marra M.A."/>
            <person name="Hamelin R.C."/>
            <person name="Hirst M."/>
            <person name="Jones S.J.M."/>
            <person name="Bohlmann J."/>
            <person name="Breuil C."/>
        </authorList>
    </citation>
    <scope>NUCLEOTIDE SEQUENCE [LARGE SCALE GENOMIC DNA]</scope>
    <source>
        <strain evidence="2">kw1407 / UAMH 11150</strain>
    </source>
</reference>
<keyword evidence="2" id="KW-1185">Reference proteome</keyword>
<dbReference type="Proteomes" id="UP000007796">
    <property type="component" value="Unassembled WGS sequence"/>
</dbReference>
<dbReference type="InParanoid" id="F0X9E3"/>
<organism evidence="2">
    <name type="scientific">Grosmannia clavigera (strain kw1407 / UAMH 11150)</name>
    <name type="common">Blue stain fungus</name>
    <name type="synonym">Graphiocladiella clavigera</name>
    <dbReference type="NCBI Taxonomy" id="655863"/>
    <lineage>
        <taxon>Eukaryota</taxon>
        <taxon>Fungi</taxon>
        <taxon>Dikarya</taxon>
        <taxon>Ascomycota</taxon>
        <taxon>Pezizomycotina</taxon>
        <taxon>Sordariomycetes</taxon>
        <taxon>Sordariomycetidae</taxon>
        <taxon>Ophiostomatales</taxon>
        <taxon>Ophiostomataceae</taxon>
        <taxon>Leptographium</taxon>
    </lineage>
</organism>
<dbReference type="RefSeq" id="XP_014175153.1">
    <property type="nucleotide sequence ID" value="XM_014319678.1"/>
</dbReference>
<protein>
    <submittedName>
        <fullName evidence="1">Uncharacterized protein</fullName>
    </submittedName>
</protein>
<accession>F0X9E3</accession>
<gene>
    <name evidence="1" type="ORF">CMQ_3740</name>
</gene>
<name>F0X9E3_GROCL</name>